<dbReference type="InterPro" id="IPR011082">
    <property type="entry name" value="Exosome-assoc_fac/DNA_repair"/>
</dbReference>
<name>A0A8X7VSU8_BRACI</name>
<comment type="caution">
    <text evidence="2">The sequence shown here is derived from an EMBL/GenBank/DDBJ whole genome shotgun (WGS) entry which is preliminary data.</text>
</comment>
<keyword evidence="1" id="KW-0694">RNA-binding</keyword>
<keyword evidence="3" id="KW-1185">Reference proteome</keyword>
<reference evidence="2 3" key="1">
    <citation type="submission" date="2020-02" db="EMBL/GenBank/DDBJ databases">
        <authorList>
            <person name="Ma Q."/>
            <person name="Huang Y."/>
            <person name="Song X."/>
            <person name="Pei D."/>
        </authorList>
    </citation>
    <scope>NUCLEOTIDE SEQUENCE [LARGE SCALE GENOMIC DNA]</scope>
    <source>
        <strain evidence="2">Sxm20200214</strain>
        <tissue evidence="2">Leaf</tissue>
    </source>
</reference>
<comment type="subcellular location">
    <subcellularLocation>
        <location evidence="1">Cytoplasm</location>
    </subcellularLocation>
    <subcellularLocation>
        <location evidence="1">Nucleus</location>
        <location evidence="1">Nucleolus</location>
    </subcellularLocation>
    <subcellularLocation>
        <location evidence="1">Nucleus</location>
    </subcellularLocation>
</comment>
<gene>
    <name evidence="2" type="ORF">Bca52824_019807</name>
</gene>
<proteinExistence type="inferred from homology"/>
<comment type="subunit">
    <text evidence="1">Monomer and homodimer.</text>
</comment>
<dbReference type="GO" id="GO:0003723">
    <property type="term" value="F:RNA binding"/>
    <property type="evidence" value="ECO:0007669"/>
    <property type="project" value="UniProtKB-UniRule"/>
</dbReference>
<accession>A0A8X7VSU8</accession>
<evidence type="ECO:0000313" key="2">
    <source>
        <dbReference type="EMBL" id="KAG2316685.1"/>
    </source>
</evidence>
<evidence type="ECO:0000256" key="1">
    <source>
        <dbReference type="RuleBase" id="RU368003"/>
    </source>
</evidence>
<keyword evidence="1" id="KW-0238">DNA-binding</keyword>
<dbReference type="PANTHER" id="PTHR15341:SF3">
    <property type="entry name" value="NUCLEAR NUCLEIC ACID-BINDING PROTEIN C1D"/>
    <property type="match status" value="1"/>
</dbReference>
<keyword evidence="1" id="KW-0539">Nucleus</keyword>
<keyword evidence="1" id="KW-0963">Cytoplasm</keyword>
<organism evidence="2 3">
    <name type="scientific">Brassica carinata</name>
    <name type="common">Ethiopian mustard</name>
    <name type="synonym">Abyssinian cabbage</name>
    <dbReference type="NCBI Taxonomy" id="52824"/>
    <lineage>
        <taxon>Eukaryota</taxon>
        <taxon>Viridiplantae</taxon>
        <taxon>Streptophyta</taxon>
        <taxon>Embryophyta</taxon>
        <taxon>Tracheophyta</taxon>
        <taxon>Spermatophyta</taxon>
        <taxon>Magnoliopsida</taxon>
        <taxon>eudicotyledons</taxon>
        <taxon>Gunneridae</taxon>
        <taxon>Pentapetalae</taxon>
        <taxon>rosids</taxon>
        <taxon>malvids</taxon>
        <taxon>Brassicales</taxon>
        <taxon>Brassicaceae</taxon>
        <taxon>Brassiceae</taxon>
        <taxon>Brassica</taxon>
    </lineage>
</organism>
<dbReference type="GO" id="GO:0005730">
    <property type="term" value="C:nucleolus"/>
    <property type="evidence" value="ECO:0007669"/>
    <property type="project" value="UniProtKB-SubCell"/>
</dbReference>
<evidence type="ECO:0000313" key="3">
    <source>
        <dbReference type="Proteomes" id="UP000886595"/>
    </source>
</evidence>
<dbReference type="EMBL" id="JAAMPC010000004">
    <property type="protein sequence ID" value="KAG2316685.1"/>
    <property type="molecule type" value="Genomic_DNA"/>
</dbReference>
<dbReference type="GO" id="GO:0010468">
    <property type="term" value="P:regulation of gene expression"/>
    <property type="evidence" value="ECO:0007669"/>
    <property type="project" value="TreeGrafter"/>
</dbReference>
<dbReference type="Proteomes" id="UP000886595">
    <property type="component" value="Unassembled WGS sequence"/>
</dbReference>
<dbReference type="GO" id="GO:0000178">
    <property type="term" value="C:exosome (RNase complex)"/>
    <property type="evidence" value="ECO:0007669"/>
    <property type="project" value="TreeGrafter"/>
</dbReference>
<dbReference type="OrthoDB" id="1421013at2759"/>
<dbReference type="GO" id="GO:0000460">
    <property type="term" value="P:maturation of 5.8S rRNA"/>
    <property type="evidence" value="ECO:0007669"/>
    <property type="project" value="TreeGrafter"/>
</dbReference>
<comment type="function">
    <text evidence="1">Plays a role in the recruitment of the exosome to pre-rRNA to mediate the 3'-5' end processing of the 5.8S rRNA.</text>
</comment>
<sequence length="191" mass="21588">MEGGGGSSAAAGAVPESAMEAVKQTLAHLEELKPQLEQMVSLAKPEVLTQMQPLQRVYLLAEATTTIFTLRLRCTGVNPDDHRKLQRCMDRSKEPLRLTTALNRQAATRFIEHSLPDLTSGNLLYSFCFYLSFIYQNQNIRDLSKGEKSRKIYSETTAKRRKYQSNEKQSVQSAAQEFLEKAARELNDGDW</sequence>
<keyword evidence="1" id="KW-0698">rRNA processing</keyword>
<dbReference type="GO" id="GO:0005737">
    <property type="term" value="C:cytoplasm"/>
    <property type="evidence" value="ECO:0007669"/>
    <property type="project" value="UniProtKB-SubCell"/>
</dbReference>
<dbReference type="GO" id="GO:0003677">
    <property type="term" value="F:DNA binding"/>
    <property type="evidence" value="ECO:0007669"/>
    <property type="project" value="UniProtKB-KW"/>
</dbReference>
<dbReference type="PANTHER" id="PTHR15341">
    <property type="entry name" value="SUN-COR STEROID HORMONE RECEPTOR CO-REPRESSOR"/>
    <property type="match status" value="1"/>
</dbReference>
<dbReference type="AlphaFoldDB" id="A0A8X7VSU8"/>
<protein>
    <recommendedName>
        <fullName evidence="1">Nuclear nucleic acid-binding protein C1D</fullName>
    </recommendedName>
</protein>
<comment type="similarity">
    <text evidence="1">Belongs to the C1D family.</text>
</comment>